<dbReference type="RefSeq" id="WP_167188086.1">
    <property type="nucleotide sequence ID" value="NZ_JAASQL010000002.1"/>
</dbReference>
<keyword evidence="2" id="KW-0560">Oxidoreductase</keyword>
<dbReference type="SUPFAM" id="SSF51735">
    <property type="entry name" value="NAD(P)-binding Rossmann-fold domains"/>
    <property type="match status" value="1"/>
</dbReference>
<dbReference type="Pfam" id="PF13460">
    <property type="entry name" value="NAD_binding_10"/>
    <property type="match status" value="1"/>
</dbReference>
<gene>
    <name evidence="2" type="ORF">FHR24_002107</name>
</gene>
<dbReference type="Proteomes" id="UP000745859">
    <property type="component" value="Unassembled WGS sequence"/>
</dbReference>
<accession>A0ABX0UBC4</accession>
<keyword evidence="3" id="KW-1185">Reference proteome</keyword>
<dbReference type="GO" id="GO:0003955">
    <property type="term" value="F:NAD(P)H dehydrogenase (quinone) activity"/>
    <property type="evidence" value="ECO:0007669"/>
    <property type="project" value="UniProtKB-EC"/>
</dbReference>
<dbReference type="PANTHER" id="PTHR47129">
    <property type="entry name" value="QUINONE OXIDOREDUCTASE 2"/>
    <property type="match status" value="1"/>
</dbReference>
<name>A0ABX0UBC4_9FLAO</name>
<dbReference type="EC" id="1.6.5.2" evidence="2"/>
<dbReference type="InterPro" id="IPR016040">
    <property type="entry name" value="NAD(P)-bd_dom"/>
</dbReference>
<proteinExistence type="predicted"/>
<dbReference type="PANTHER" id="PTHR47129:SF1">
    <property type="entry name" value="NMRA-LIKE DOMAIN-CONTAINING PROTEIN"/>
    <property type="match status" value="1"/>
</dbReference>
<organism evidence="2 3">
    <name type="scientific">Wenyingzhuangia heitensis</name>
    <dbReference type="NCBI Taxonomy" id="1487859"/>
    <lineage>
        <taxon>Bacteria</taxon>
        <taxon>Pseudomonadati</taxon>
        <taxon>Bacteroidota</taxon>
        <taxon>Flavobacteriia</taxon>
        <taxon>Flavobacteriales</taxon>
        <taxon>Flavobacteriaceae</taxon>
        <taxon>Wenyingzhuangia</taxon>
    </lineage>
</organism>
<reference evidence="2 3" key="1">
    <citation type="submission" date="2020-03" db="EMBL/GenBank/DDBJ databases">
        <title>Genomic Encyclopedia of Type Strains, Phase IV (KMG-IV): sequencing the most valuable type-strain genomes for metagenomic binning, comparative biology and taxonomic classification.</title>
        <authorList>
            <person name="Goeker M."/>
        </authorList>
    </citation>
    <scope>NUCLEOTIDE SEQUENCE [LARGE SCALE GENOMIC DNA]</scope>
    <source>
        <strain evidence="2 3">DSM 101599</strain>
    </source>
</reference>
<comment type="caution">
    <text evidence="2">The sequence shown here is derived from an EMBL/GenBank/DDBJ whole genome shotgun (WGS) entry which is preliminary data.</text>
</comment>
<dbReference type="InterPro" id="IPR052718">
    <property type="entry name" value="NmrA-type_oxidoreductase"/>
</dbReference>
<evidence type="ECO:0000313" key="2">
    <source>
        <dbReference type="EMBL" id="NIJ45639.1"/>
    </source>
</evidence>
<dbReference type="InterPro" id="IPR036291">
    <property type="entry name" value="NAD(P)-bd_dom_sf"/>
</dbReference>
<dbReference type="Gene3D" id="3.90.25.10">
    <property type="entry name" value="UDP-galactose 4-epimerase, domain 1"/>
    <property type="match status" value="1"/>
</dbReference>
<evidence type="ECO:0000313" key="3">
    <source>
        <dbReference type="Proteomes" id="UP000745859"/>
    </source>
</evidence>
<evidence type="ECO:0000259" key="1">
    <source>
        <dbReference type="Pfam" id="PF13460"/>
    </source>
</evidence>
<dbReference type="EMBL" id="JAASQL010000002">
    <property type="protein sequence ID" value="NIJ45639.1"/>
    <property type="molecule type" value="Genomic_DNA"/>
</dbReference>
<sequence length="285" mass="31444">MKIAVTSASGQLGSAIVKQLIKEIGKENIIGIARTTSKATHLGVEIREGDYNNREQFNTALKGVDAVLLVSGMDKPENRIQQHRNVIEAAKQNGVQKIVYTSIVGHEENSAFSPIVQSNRQTEKDVIASGLQWAIGRNGIYIEPDIEYIDNYIKEDGIRNSAGDGKCGYTSRPELAYAYSQMLIEEKHNGKVYNLTGKAITQTELAEIINQVYNTKLTYTSLTVAAYEEARKKALGDFLGTVIAGIYEGIKIGAYDLVSDYEKAAGRPHKSTLKIVEEIKKNEEK</sequence>
<feature type="domain" description="NAD(P)-binding" evidence="1">
    <location>
        <begin position="8"/>
        <end position="144"/>
    </location>
</feature>
<dbReference type="Gene3D" id="3.40.50.720">
    <property type="entry name" value="NAD(P)-binding Rossmann-like Domain"/>
    <property type="match status" value="1"/>
</dbReference>
<protein>
    <submittedName>
        <fullName evidence="2">NAD(P)H dehydrogenase (Quinone)</fullName>
        <ecNumber evidence="2">1.6.5.2</ecNumber>
    </submittedName>
</protein>
<dbReference type="CDD" id="cd05269">
    <property type="entry name" value="TMR_SDR_a"/>
    <property type="match status" value="1"/>
</dbReference>